<dbReference type="Pfam" id="PF02909">
    <property type="entry name" value="TetR_C_1"/>
    <property type="match status" value="1"/>
</dbReference>
<reference evidence="5 6" key="1">
    <citation type="submission" date="2017-01" db="EMBL/GenBank/DDBJ databases">
        <authorList>
            <person name="Mah S.A."/>
            <person name="Swanson W.J."/>
            <person name="Moy G.W."/>
            <person name="Vacquier V.D."/>
        </authorList>
    </citation>
    <scope>NUCLEOTIDE SEQUENCE [LARGE SCALE GENOMIC DNA]</scope>
    <source>
        <strain evidence="5 6">CPCC 203464</strain>
    </source>
</reference>
<dbReference type="Gene3D" id="1.10.357.10">
    <property type="entry name" value="Tetracycline Repressor, domain 2"/>
    <property type="match status" value="1"/>
</dbReference>
<keyword evidence="1" id="KW-0678">Repressor</keyword>
<organism evidence="5 6">
    <name type="scientific">Williamsia sterculiae</name>
    <dbReference type="NCBI Taxonomy" id="1344003"/>
    <lineage>
        <taxon>Bacteria</taxon>
        <taxon>Bacillati</taxon>
        <taxon>Actinomycetota</taxon>
        <taxon>Actinomycetes</taxon>
        <taxon>Mycobacteriales</taxon>
        <taxon>Nocardiaceae</taxon>
        <taxon>Williamsia</taxon>
    </lineage>
</organism>
<dbReference type="AlphaFoldDB" id="A0A1N7EQE8"/>
<dbReference type="EMBL" id="FTNT01000003">
    <property type="protein sequence ID" value="SIR90328.1"/>
    <property type="molecule type" value="Genomic_DNA"/>
</dbReference>
<dbReference type="InterPro" id="IPR003012">
    <property type="entry name" value="Tet_transcr_reg_TetR"/>
</dbReference>
<name>A0A1N7EQE8_9NOCA</name>
<dbReference type="Proteomes" id="UP000186218">
    <property type="component" value="Unassembled WGS sequence"/>
</dbReference>
<protein>
    <submittedName>
        <fullName evidence="5">Transcriptional regulator, TetR family</fullName>
    </submittedName>
</protein>
<dbReference type="InterPro" id="IPR009057">
    <property type="entry name" value="Homeodomain-like_sf"/>
</dbReference>
<gene>
    <name evidence="5" type="ORF">SAMN05445060_1572</name>
</gene>
<dbReference type="PRINTS" id="PR00400">
    <property type="entry name" value="TETREPRESSOR"/>
</dbReference>
<proteinExistence type="predicted"/>
<dbReference type="STRING" id="1344003.SAMN05445060_1572"/>
<accession>A0A1N7EQE8</accession>
<dbReference type="GO" id="GO:0046677">
    <property type="term" value="P:response to antibiotic"/>
    <property type="evidence" value="ECO:0007669"/>
    <property type="project" value="InterPro"/>
</dbReference>
<dbReference type="OrthoDB" id="3432043at2"/>
<evidence type="ECO:0000256" key="2">
    <source>
        <dbReference type="ARBA" id="ARBA00023015"/>
    </source>
</evidence>
<keyword evidence="6" id="KW-1185">Reference proteome</keyword>
<dbReference type="GO" id="GO:0045892">
    <property type="term" value="P:negative regulation of DNA-templated transcription"/>
    <property type="evidence" value="ECO:0007669"/>
    <property type="project" value="InterPro"/>
</dbReference>
<evidence type="ECO:0000313" key="6">
    <source>
        <dbReference type="Proteomes" id="UP000186218"/>
    </source>
</evidence>
<sequence length="207" mass="22245">MPRPTVALLDRPTIARAALEMLDTDKTFTMPGLAKKLGVAVSSLYHHVNSREELMELLRTTVAGDLNAKIDWKSSWDDVIRQWLIGYRDALGAHPELIRELTTHTISAPAVLEAYNALAGVLSAAGFADARVIHVIALLDMVALGGALDAAAPADVWSIDASADDGALARSVRSAPQGRQRVDTAFTFAIDTVLAGLRHDLDASVRR</sequence>
<evidence type="ECO:0000313" key="5">
    <source>
        <dbReference type="EMBL" id="SIR90328.1"/>
    </source>
</evidence>
<evidence type="ECO:0000256" key="1">
    <source>
        <dbReference type="ARBA" id="ARBA00022491"/>
    </source>
</evidence>
<dbReference type="SUPFAM" id="SSF48498">
    <property type="entry name" value="Tetracyclin repressor-like, C-terminal domain"/>
    <property type="match status" value="1"/>
</dbReference>
<dbReference type="RefSeq" id="WP_076478097.1">
    <property type="nucleotide sequence ID" value="NZ_FTNT01000003.1"/>
</dbReference>
<dbReference type="InterPro" id="IPR004111">
    <property type="entry name" value="Repressor_TetR_C"/>
</dbReference>
<evidence type="ECO:0000256" key="3">
    <source>
        <dbReference type="ARBA" id="ARBA00023163"/>
    </source>
</evidence>
<dbReference type="SUPFAM" id="SSF46689">
    <property type="entry name" value="Homeodomain-like"/>
    <property type="match status" value="1"/>
</dbReference>
<evidence type="ECO:0000259" key="4">
    <source>
        <dbReference type="Pfam" id="PF02909"/>
    </source>
</evidence>
<feature type="domain" description="Tetracycline repressor TetR C-terminal" evidence="4">
    <location>
        <begin position="75"/>
        <end position="198"/>
    </location>
</feature>
<dbReference type="InterPro" id="IPR036271">
    <property type="entry name" value="Tet_transcr_reg_TetR-rel_C_sf"/>
</dbReference>
<keyword evidence="3" id="KW-0804">Transcription</keyword>
<keyword evidence="2" id="KW-0805">Transcription regulation</keyword>